<dbReference type="Proteomes" id="UP001162164">
    <property type="component" value="Unassembled WGS sequence"/>
</dbReference>
<gene>
    <name evidence="1" type="ORF">NQ317_011299</name>
</gene>
<keyword evidence="2" id="KW-1185">Reference proteome</keyword>
<proteinExistence type="predicted"/>
<evidence type="ECO:0000313" key="2">
    <source>
        <dbReference type="Proteomes" id="UP001162164"/>
    </source>
</evidence>
<protein>
    <submittedName>
        <fullName evidence="1">Uncharacterized protein</fullName>
    </submittedName>
</protein>
<name>A0ABQ9JVR8_9CUCU</name>
<evidence type="ECO:0000313" key="1">
    <source>
        <dbReference type="EMBL" id="KAJ8982153.1"/>
    </source>
</evidence>
<organism evidence="1 2">
    <name type="scientific">Molorchus minor</name>
    <dbReference type="NCBI Taxonomy" id="1323400"/>
    <lineage>
        <taxon>Eukaryota</taxon>
        <taxon>Metazoa</taxon>
        <taxon>Ecdysozoa</taxon>
        <taxon>Arthropoda</taxon>
        <taxon>Hexapoda</taxon>
        <taxon>Insecta</taxon>
        <taxon>Pterygota</taxon>
        <taxon>Neoptera</taxon>
        <taxon>Endopterygota</taxon>
        <taxon>Coleoptera</taxon>
        <taxon>Polyphaga</taxon>
        <taxon>Cucujiformia</taxon>
        <taxon>Chrysomeloidea</taxon>
        <taxon>Cerambycidae</taxon>
        <taxon>Lamiinae</taxon>
        <taxon>Monochamini</taxon>
        <taxon>Molorchus</taxon>
    </lineage>
</organism>
<comment type="caution">
    <text evidence="1">The sequence shown here is derived from an EMBL/GenBank/DDBJ whole genome shotgun (WGS) entry which is preliminary data.</text>
</comment>
<reference evidence="1" key="1">
    <citation type="journal article" date="2023" name="Insect Mol. Biol.">
        <title>Genome sequencing provides insights into the evolution of gene families encoding plant cell wall-degrading enzymes in longhorned beetles.</title>
        <authorList>
            <person name="Shin N.R."/>
            <person name="Okamura Y."/>
            <person name="Kirsch R."/>
            <person name="Pauchet Y."/>
        </authorList>
    </citation>
    <scope>NUCLEOTIDE SEQUENCE</scope>
    <source>
        <strain evidence="1">MMC_N1</strain>
    </source>
</reference>
<accession>A0ABQ9JVR8</accession>
<dbReference type="EMBL" id="JAPWTJ010000142">
    <property type="protein sequence ID" value="KAJ8982153.1"/>
    <property type="molecule type" value="Genomic_DNA"/>
</dbReference>
<sequence length="119" mass="13766">MGRQPALRIIVLNVIIGKPFFPRYYGLQVNPATPRERRVQAHLEVAELVEILARLLVMPKSDTQLAFCCSLRIGIERSSDRIFIFDNLLCQLHSPYRRRAVTDPFTTHYLCIDMFYGSP</sequence>